<dbReference type="InterPro" id="IPR012577">
    <property type="entry name" value="NIPSNAP"/>
</dbReference>
<evidence type="ECO:0000313" key="3">
    <source>
        <dbReference type="EMBL" id="MBD2535214.1"/>
    </source>
</evidence>
<gene>
    <name evidence="3" type="ORF">H6G97_39715</name>
</gene>
<keyword evidence="1" id="KW-0732">Signal</keyword>
<comment type="caution">
    <text evidence="3">The sequence shown here is derived from an EMBL/GenBank/DDBJ whole genome shotgun (WGS) entry which is preliminary data.</text>
</comment>
<reference evidence="3 4" key="1">
    <citation type="journal article" date="2020" name="ISME J.">
        <title>Comparative genomics reveals insights into cyanobacterial evolution and habitat adaptation.</title>
        <authorList>
            <person name="Chen M.Y."/>
            <person name="Teng W.K."/>
            <person name="Zhao L."/>
            <person name="Hu C.X."/>
            <person name="Zhou Y.K."/>
            <person name="Han B.P."/>
            <person name="Song L.R."/>
            <person name="Shu W.S."/>
        </authorList>
    </citation>
    <scope>NUCLEOTIDE SEQUENCE [LARGE SCALE GENOMIC DNA]</scope>
    <source>
        <strain evidence="3 4">FACHB-838</strain>
    </source>
</reference>
<dbReference type="Proteomes" id="UP000623440">
    <property type="component" value="Unassembled WGS sequence"/>
</dbReference>
<evidence type="ECO:0000259" key="2">
    <source>
        <dbReference type="Pfam" id="PF07978"/>
    </source>
</evidence>
<feature type="signal peptide" evidence="1">
    <location>
        <begin position="1"/>
        <end position="21"/>
    </location>
</feature>
<dbReference type="RefSeq" id="WP_190946061.1">
    <property type="nucleotide sequence ID" value="NZ_JACJSI010000247.1"/>
</dbReference>
<proteinExistence type="predicted"/>
<sequence length="143" mass="16829">MHTFKALALFWLIALPSIVNVQESYVCPSDGSELQQLRIYEVNRSNKDAFHQRFQDHALRIMKRHGFKIIDIWESDSGEKVEFIYLLAWPDKSTMDLRWREFLSDKEWIDIKKRTAAESGELVRETNDHPLTRVSYSPACAKK</sequence>
<accession>A0ABR8E3J2</accession>
<name>A0ABR8E3J2_9NOSO</name>
<protein>
    <submittedName>
        <fullName evidence="3">NIPSNAP family protein</fullName>
    </submittedName>
</protein>
<dbReference type="InterPro" id="IPR011008">
    <property type="entry name" value="Dimeric_a/b-barrel"/>
</dbReference>
<evidence type="ECO:0000313" key="4">
    <source>
        <dbReference type="Proteomes" id="UP000623440"/>
    </source>
</evidence>
<feature type="chain" id="PRO_5046501036" evidence="1">
    <location>
        <begin position="22"/>
        <end position="143"/>
    </location>
</feature>
<dbReference type="Pfam" id="PF07978">
    <property type="entry name" value="NIPSNAP"/>
    <property type="match status" value="1"/>
</dbReference>
<organism evidence="3 4">
    <name type="scientific">Nostoc flagelliforme FACHB-838</name>
    <dbReference type="NCBI Taxonomy" id="2692904"/>
    <lineage>
        <taxon>Bacteria</taxon>
        <taxon>Bacillati</taxon>
        <taxon>Cyanobacteriota</taxon>
        <taxon>Cyanophyceae</taxon>
        <taxon>Nostocales</taxon>
        <taxon>Nostocaceae</taxon>
        <taxon>Nostoc</taxon>
    </lineage>
</organism>
<dbReference type="EMBL" id="JACJSI010000247">
    <property type="protein sequence ID" value="MBD2535214.1"/>
    <property type="molecule type" value="Genomic_DNA"/>
</dbReference>
<feature type="domain" description="NIPSNAP" evidence="2">
    <location>
        <begin position="36"/>
        <end position="138"/>
    </location>
</feature>
<dbReference type="Gene3D" id="3.30.70.100">
    <property type="match status" value="1"/>
</dbReference>
<dbReference type="SUPFAM" id="SSF54909">
    <property type="entry name" value="Dimeric alpha+beta barrel"/>
    <property type="match status" value="1"/>
</dbReference>
<keyword evidence="4" id="KW-1185">Reference proteome</keyword>
<evidence type="ECO:0000256" key="1">
    <source>
        <dbReference type="SAM" id="SignalP"/>
    </source>
</evidence>